<protein>
    <submittedName>
        <fullName evidence="1">Uncharacterized protein</fullName>
    </submittedName>
</protein>
<dbReference type="HOGENOM" id="CLU_3230380_0_0_0"/>
<dbReference type="EMBL" id="AANZ01000021">
    <property type="protein sequence ID" value="EAQ78379.1"/>
    <property type="molecule type" value="Genomic_DNA"/>
</dbReference>
<accession>A3ZYC0</accession>
<dbReference type="Proteomes" id="UP000004358">
    <property type="component" value="Unassembled WGS sequence"/>
</dbReference>
<evidence type="ECO:0000313" key="1">
    <source>
        <dbReference type="EMBL" id="EAQ78379.1"/>
    </source>
</evidence>
<name>A3ZYC0_9BACT</name>
<dbReference type="AlphaFoldDB" id="A3ZYC0"/>
<reference evidence="1 2" key="1">
    <citation type="submission" date="2006-02" db="EMBL/GenBank/DDBJ databases">
        <authorList>
            <person name="Amann R."/>
            <person name="Ferriera S."/>
            <person name="Johnson J."/>
            <person name="Kravitz S."/>
            <person name="Halpern A."/>
            <person name="Remington K."/>
            <person name="Beeson K."/>
            <person name="Tran B."/>
            <person name="Rogers Y.-H."/>
            <person name="Friedman R."/>
            <person name="Venter J.C."/>
        </authorList>
    </citation>
    <scope>NUCLEOTIDE SEQUENCE [LARGE SCALE GENOMIC DNA]</scope>
    <source>
        <strain evidence="1 2">DSM 3645</strain>
    </source>
</reference>
<sequence>MLACRREGNRNDEMVSFCGNGLVEPQEYWYASALRWNLVAPRE</sequence>
<evidence type="ECO:0000313" key="2">
    <source>
        <dbReference type="Proteomes" id="UP000004358"/>
    </source>
</evidence>
<organism evidence="1 2">
    <name type="scientific">Blastopirellula marina DSM 3645</name>
    <dbReference type="NCBI Taxonomy" id="314230"/>
    <lineage>
        <taxon>Bacteria</taxon>
        <taxon>Pseudomonadati</taxon>
        <taxon>Planctomycetota</taxon>
        <taxon>Planctomycetia</taxon>
        <taxon>Pirellulales</taxon>
        <taxon>Pirellulaceae</taxon>
        <taxon>Blastopirellula</taxon>
    </lineage>
</organism>
<comment type="caution">
    <text evidence="1">The sequence shown here is derived from an EMBL/GenBank/DDBJ whole genome shotgun (WGS) entry which is preliminary data.</text>
</comment>
<proteinExistence type="predicted"/>
<gene>
    <name evidence="1" type="ORF">DSM3645_06801</name>
</gene>
<dbReference type="STRING" id="314230.DSM3645_06801"/>